<dbReference type="STRING" id="157652.A0A371F3I8"/>
<evidence type="ECO:0000256" key="4">
    <source>
        <dbReference type="ARBA" id="ARBA00023125"/>
    </source>
</evidence>
<protein>
    <submittedName>
        <fullName evidence="10">Transcription factor MYB101</fullName>
    </submittedName>
</protein>
<dbReference type="InterPro" id="IPR017930">
    <property type="entry name" value="Myb_dom"/>
</dbReference>
<dbReference type="Pfam" id="PF00249">
    <property type="entry name" value="Myb_DNA-binding"/>
    <property type="match status" value="2"/>
</dbReference>
<evidence type="ECO:0000259" key="9">
    <source>
        <dbReference type="PROSITE" id="PS51294"/>
    </source>
</evidence>
<evidence type="ECO:0000313" key="11">
    <source>
        <dbReference type="Proteomes" id="UP000257109"/>
    </source>
</evidence>
<reference evidence="10" key="1">
    <citation type="submission" date="2018-05" db="EMBL/GenBank/DDBJ databases">
        <title>Draft genome of Mucuna pruriens seed.</title>
        <authorList>
            <person name="Nnadi N.E."/>
            <person name="Vos R."/>
            <person name="Hasami M.H."/>
            <person name="Devisetty U.K."/>
            <person name="Aguiy J.C."/>
        </authorList>
    </citation>
    <scope>NUCLEOTIDE SEQUENCE [LARGE SCALE GENOMIC DNA]</scope>
    <source>
        <strain evidence="10">JCA_2017</strain>
    </source>
</reference>
<evidence type="ECO:0000256" key="1">
    <source>
        <dbReference type="ARBA" id="ARBA00004123"/>
    </source>
</evidence>
<feature type="domain" description="Myb-like" evidence="8">
    <location>
        <begin position="24"/>
        <end position="76"/>
    </location>
</feature>
<keyword evidence="3" id="KW-0805">Transcription regulation</keyword>
<feature type="region of interest" description="Disordered" evidence="7">
    <location>
        <begin position="464"/>
        <end position="490"/>
    </location>
</feature>
<feature type="domain" description="HTH myb-type" evidence="9">
    <location>
        <begin position="24"/>
        <end position="80"/>
    </location>
</feature>
<evidence type="ECO:0000256" key="2">
    <source>
        <dbReference type="ARBA" id="ARBA00022737"/>
    </source>
</evidence>
<feature type="compositionally biased region" description="Basic and acidic residues" evidence="7">
    <location>
        <begin position="15"/>
        <end position="25"/>
    </location>
</feature>
<evidence type="ECO:0000256" key="3">
    <source>
        <dbReference type="ARBA" id="ARBA00023015"/>
    </source>
</evidence>
<sequence length="509" mass="56125">MARTVSNNSSNEEANATKDEGEVRGGVRKGPWTPEEDAILVEYVKKHGEGNWNSVQKNSGLSRCGKSCRLRWANHLRPNLKKGSFSQQEEQIIIDLHAKLGNKWARMAAQWFGFNDLFLSPSLMRSLFQLPGRTDNEIKNFWNTRMKRRQRAGLPIYPPEVHAEATAYHLQQHRYLEQQQQPHSSSSFSLLLSSCYPKKLNDPNQQTNANPLQNQPDSVSCFINPSQQFKFSNQNSGSGNLALPLSPLSPYGSSSSTLLNHSFAPPSGSAATDSRDYQSYGDHGFIAGSPYDQQPFPLVPGSITDISSSQTPTPASSYASGVDGLNMGASSMVNNNNNDYYEVAPLSPQGNSGLLDALVMEAQGLTHNVKSKSEQDSTSVGKLSYKRKNMEREEEGGTTEPVASAMKKNSGNTANESQKDDGTSSFQLSKGKKEIGEDPLELVNSMDDDLFSLLNNYPSKMPMPEWYRRGESQSLGLENQADDSSPPDPVDQEYAWTLGTCWNNMPGIC</sequence>
<dbReference type="PANTHER" id="PTHR47995">
    <property type="entry name" value="TRANSCRIPTION FACTOR MYB33-RELATED"/>
    <property type="match status" value="1"/>
</dbReference>
<dbReference type="AlphaFoldDB" id="A0A371F3I8"/>
<feature type="domain" description="HTH myb-type" evidence="9">
    <location>
        <begin position="81"/>
        <end position="150"/>
    </location>
</feature>
<evidence type="ECO:0000256" key="7">
    <source>
        <dbReference type="SAM" id="MobiDB-lite"/>
    </source>
</evidence>
<evidence type="ECO:0000259" key="8">
    <source>
        <dbReference type="PROSITE" id="PS50090"/>
    </source>
</evidence>
<gene>
    <name evidence="10" type="primary">MYB101</name>
    <name evidence="10" type="ORF">CR513_47631</name>
</gene>
<evidence type="ECO:0000256" key="6">
    <source>
        <dbReference type="ARBA" id="ARBA00023242"/>
    </source>
</evidence>
<organism evidence="10 11">
    <name type="scientific">Mucuna pruriens</name>
    <name type="common">Velvet bean</name>
    <name type="synonym">Dolichos pruriens</name>
    <dbReference type="NCBI Taxonomy" id="157652"/>
    <lineage>
        <taxon>Eukaryota</taxon>
        <taxon>Viridiplantae</taxon>
        <taxon>Streptophyta</taxon>
        <taxon>Embryophyta</taxon>
        <taxon>Tracheophyta</taxon>
        <taxon>Spermatophyta</taxon>
        <taxon>Magnoliopsida</taxon>
        <taxon>eudicotyledons</taxon>
        <taxon>Gunneridae</taxon>
        <taxon>Pentapetalae</taxon>
        <taxon>rosids</taxon>
        <taxon>fabids</taxon>
        <taxon>Fabales</taxon>
        <taxon>Fabaceae</taxon>
        <taxon>Papilionoideae</taxon>
        <taxon>50 kb inversion clade</taxon>
        <taxon>NPAAA clade</taxon>
        <taxon>indigoferoid/millettioid clade</taxon>
        <taxon>Phaseoleae</taxon>
        <taxon>Mucuna</taxon>
    </lineage>
</organism>
<feature type="region of interest" description="Disordered" evidence="7">
    <location>
        <begin position="1"/>
        <end position="31"/>
    </location>
</feature>
<proteinExistence type="predicted"/>
<keyword evidence="11" id="KW-1185">Reference proteome</keyword>
<dbReference type="GO" id="GO:0003677">
    <property type="term" value="F:DNA binding"/>
    <property type="evidence" value="ECO:0007669"/>
    <property type="project" value="UniProtKB-KW"/>
</dbReference>
<keyword evidence="4" id="KW-0238">DNA-binding</keyword>
<feature type="compositionally biased region" description="Polar residues" evidence="7">
    <location>
        <begin position="407"/>
        <end position="416"/>
    </location>
</feature>
<accession>A0A371F3I8</accession>
<dbReference type="GO" id="GO:0005634">
    <property type="term" value="C:nucleus"/>
    <property type="evidence" value="ECO:0007669"/>
    <property type="project" value="UniProtKB-SubCell"/>
</dbReference>
<dbReference type="Proteomes" id="UP000257109">
    <property type="component" value="Unassembled WGS sequence"/>
</dbReference>
<name>A0A371F3I8_MUCPR</name>
<keyword evidence="5" id="KW-0804">Transcription</keyword>
<dbReference type="PROSITE" id="PS50090">
    <property type="entry name" value="MYB_LIKE"/>
    <property type="match status" value="2"/>
</dbReference>
<keyword evidence="6" id="KW-0539">Nucleus</keyword>
<dbReference type="OrthoDB" id="2143914at2759"/>
<dbReference type="Gene3D" id="1.10.10.60">
    <property type="entry name" value="Homeodomain-like"/>
    <property type="match status" value="2"/>
</dbReference>
<evidence type="ECO:0000313" key="10">
    <source>
        <dbReference type="EMBL" id="RDX72830.1"/>
    </source>
</evidence>
<dbReference type="EMBL" id="QJKJ01010746">
    <property type="protein sequence ID" value="RDX72830.1"/>
    <property type="molecule type" value="Genomic_DNA"/>
</dbReference>
<dbReference type="InterPro" id="IPR001005">
    <property type="entry name" value="SANT/Myb"/>
</dbReference>
<comment type="subcellular location">
    <subcellularLocation>
        <location evidence="1">Nucleus</location>
    </subcellularLocation>
</comment>
<feature type="region of interest" description="Disordered" evidence="7">
    <location>
        <begin position="368"/>
        <end position="433"/>
    </location>
</feature>
<dbReference type="InterPro" id="IPR009057">
    <property type="entry name" value="Homeodomain-like_sf"/>
</dbReference>
<dbReference type="SMART" id="SM00717">
    <property type="entry name" value="SANT"/>
    <property type="match status" value="2"/>
</dbReference>
<evidence type="ECO:0000256" key="5">
    <source>
        <dbReference type="ARBA" id="ARBA00023163"/>
    </source>
</evidence>
<comment type="caution">
    <text evidence="10">The sequence shown here is derived from an EMBL/GenBank/DDBJ whole genome shotgun (WGS) entry which is preliminary data.</text>
</comment>
<dbReference type="PANTHER" id="PTHR47995:SF18">
    <property type="entry name" value="TRANSCRIPTION FACTOR MYB65"/>
    <property type="match status" value="1"/>
</dbReference>
<keyword evidence="2" id="KW-0677">Repeat</keyword>
<feature type="compositionally biased region" description="Low complexity" evidence="7">
    <location>
        <begin position="1"/>
        <end position="14"/>
    </location>
</feature>
<dbReference type="PROSITE" id="PS51294">
    <property type="entry name" value="HTH_MYB"/>
    <property type="match status" value="2"/>
</dbReference>
<feature type="non-terminal residue" evidence="10">
    <location>
        <position position="1"/>
    </location>
</feature>
<feature type="domain" description="Myb-like" evidence="8">
    <location>
        <begin position="77"/>
        <end position="146"/>
    </location>
</feature>
<dbReference type="FunFam" id="1.10.10.60:FF:000001">
    <property type="entry name" value="MYB-related transcription factor"/>
    <property type="match status" value="1"/>
</dbReference>
<dbReference type="SUPFAM" id="SSF46689">
    <property type="entry name" value="Homeodomain-like"/>
    <property type="match status" value="1"/>
</dbReference>
<dbReference type="CDD" id="cd00167">
    <property type="entry name" value="SANT"/>
    <property type="match status" value="2"/>
</dbReference>